<reference evidence="4" key="1">
    <citation type="submission" date="2019-10" db="EMBL/GenBank/DDBJ databases">
        <title>Antimicrobial potential of Antarctic Bacteria.</title>
        <authorList>
            <person name="Benaud N."/>
            <person name="Edwards R.J."/>
            <person name="Ferrari B.C."/>
        </authorList>
    </citation>
    <scope>NUCLEOTIDE SEQUENCE [LARGE SCALE GENOMIC DNA]</scope>
    <source>
        <strain evidence="4">NBSH44</strain>
    </source>
</reference>
<dbReference type="Proteomes" id="UP000515307">
    <property type="component" value="Chromosome"/>
</dbReference>
<protein>
    <recommendedName>
        <fullName evidence="2">Core-binding (CB) domain-containing protein</fullName>
    </recommendedName>
</protein>
<keyword evidence="4" id="KW-1185">Reference proteome</keyword>
<dbReference type="SUPFAM" id="SSF56349">
    <property type="entry name" value="DNA breaking-rejoining enzymes"/>
    <property type="match status" value="1"/>
</dbReference>
<evidence type="ECO:0000256" key="1">
    <source>
        <dbReference type="PROSITE-ProRule" id="PRU01248"/>
    </source>
</evidence>
<dbReference type="PROSITE" id="PS51900">
    <property type="entry name" value="CB"/>
    <property type="match status" value="1"/>
</dbReference>
<dbReference type="AlphaFoldDB" id="A0A7G7BPG9"/>
<dbReference type="RefSeq" id="WP_185300724.1">
    <property type="nucleotide sequence ID" value="NZ_CP045702.1"/>
</dbReference>
<feature type="domain" description="Core-binding (CB)" evidence="2">
    <location>
        <begin position="146"/>
        <end position="229"/>
    </location>
</feature>
<organism evidence="3 4">
    <name type="scientific">Streptomyces finlayi</name>
    <dbReference type="NCBI Taxonomy" id="67296"/>
    <lineage>
        <taxon>Bacteria</taxon>
        <taxon>Bacillati</taxon>
        <taxon>Actinomycetota</taxon>
        <taxon>Actinomycetes</taxon>
        <taxon>Kitasatosporales</taxon>
        <taxon>Streptomycetaceae</taxon>
        <taxon>Streptomyces</taxon>
    </lineage>
</organism>
<dbReference type="KEGG" id="sfiy:F0344_23840"/>
<evidence type="ECO:0000259" key="2">
    <source>
        <dbReference type="PROSITE" id="PS51900"/>
    </source>
</evidence>
<dbReference type="InterPro" id="IPR044068">
    <property type="entry name" value="CB"/>
</dbReference>
<evidence type="ECO:0000313" key="3">
    <source>
        <dbReference type="EMBL" id="QNE77234.1"/>
    </source>
</evidence>
<dbReference type="InterPro" id="IPR011010">
    <property type="entry name" value="DNA_brk_join_enz"/>
</dbReference>
<dbReference type="GO" id="GO:0003677">
    <property type="term" value="F:DNA binding"/>
    <property type="evidence" value="ECO:0007669"/>
    <property type="project" value="UniProtKB-UniRule"/>
</dbReference>
<accession>A0A7G7BPG9</accession>
<keyword evidence="1" id="KW-0238">DNA-binding</keyword>
<name>A0A7G7BPG9_9ACTN</name>
<evidence type="ECO:0000313" key="4">
    <source>
        <dbReference type="Proteomes" id="UP000515307"/>
    </source>
</evidence>
<dbReference type="EMBL" id="CP045702">
    <property type="protein sequence ID" value="QNE77234.1"/>
    <property type="molecule type" value="Genomic_DNA"/>
</dbReference>
<proteinExistence type="predicted"/>
<gene>
    <name evidence="3" type="ORF">F0344_23840</name>
</gene>
<sequence length="420" mass="47513">MPSETTHRHPLLLKPPESIQLTLFEPVRDFRRYRNPDGSKGRSWTGFTPADPGYADFLVDRARDVAVVRGWNRCTIKRVKCGLMILSALHQPFERIKATTVHALSRDIDAPAVHLIDMLDDLDILLDDAPDPLEQLVRAHLARLPEQIRVEVTAYFDVLRNGAPRRRPRSPHTVDIHLRLIVPFTAEYCAPRYSTLRQVTPEDITDWLAKRNNVQREIVALRDMFKTLKSQRLIFADPARRIRPGNTLVNPPTPVAGDQLKQVARAAAESPALRVVVALAGIHALFPHEIRMLQDSDIELSTGRLRRGEVSRPLDDFTAEAIRKYRRYRDARWPDSANPHLLLTQQTAKKKSPVSDFWLKRLFKGLPATVDSLRQDRVLEEAIAAGPDPLRISTMFNLSAQASLRYTRAASPAGTETTTG</sequence>